<accession>A0A7W6EEV8</accession>
<keyword evidence="3" id="KW-1185">Reference proteome</keyword>
<evidence type="ECO:0000256" key="1">
    <source>
        <dbReference type="SAM" id="MobiDB-lite"/>
    </source>
</evidence>
<name>A0A7W6EEV8_9HYPH</name>
<organism evidence="2 3">
    <name type="scientific">Pseudochelatococcus contaminans</name>
    <dbReference type="NCBI Taxonomy" id="1538103"/>
    <lineage>
        <taxon>Bacteria</taxon>
        <taxon>Pseudomonadati</taxon>
        <taxon>Pseudomonadota</taxon>
        <taxon>Alphaproteobacteria</taxon>
        <taxon>Hyphomicrobiales</taxon>
        <taxon>Chelatococcaceae</taxon>
        <taxon>Pseudochelatococcus</taxon>
    </lineage>
</organism>
<dbReference type="Proteomes" id="UP000537592">
    <property type="component" value="Unassembled WGS sequence"/>
</dbReference>
<feature type="compositionally biased region" description="Basic and acidic residues" evidence="1">
    <location>
        <begin position="1"/>
        <end position="15"/>
    </location>
</feature>
<evidence type="ECO:0000313" key="3">
    <source>
        <dbReference type="Proteomes" id="UP000537592"/>
    </source>
</evidence>
<protein>
    <submittedName>
        <fullName evidence="2">Uncharacterized protein</fullName>
    </submittedName>
</protein>
<proteinExistence type="predicted"/>
<dbReference type="EMBL" id="JACICC010000001">
    <property type="protein sequence ID" value="MBB3808401.1"/>
    <property type="molecule type" value="Genomic_DNA"/>
</dbReference>
<feature type="region of interest" description="Disordered" evidence="1">
    <location>
        <begin position="1"/>
        <end position="44"/>
    </location>
</feature>
<sequence>MGEAFGHLDRRRLEKPPPVNAKGRIQEKLGNPKKGQRPNVGTML</sequence>
<gene>
    <name evidence="2" type="ORF">FHS81_000455</name>
</gene>
<reference evidence="2 3" key="1">
    <citation type="submission" date="2020-08" db="EMBL/GenBank/DDBJ databases">
        <title>Genomic Encyclopedia of Type Strains, Phase IV (KMG-IV): sequencing the most valuable type-strain genomes for metagenomic binning, comparative biology and taxonomic classification.</title>
        <authorList>
            <person name="Goeker M."/>
        </authorList>
    </citation>
    <scope>NUCLEOTIDE SEQUENCE [LARGE SCALE GENOMIC DNA]</scope>
    <source>
        <strain evidence="2 3">DSM 28760</strain>
    </source>
</reference>
<comment type="caution">
    <text evidence="2">The sequence shown here is derived from an EMBL/GenBank/DDBJ whole genome shotgun (WGS) entry which is preliminary data.</text>
</comment>
<dbReference type="AlphaFoldDB" id="A0A7W6EEV8"/>
<evidence type="ECO:0000313" key="2">
    <source>
        <dbReference type="EMBL" id="MBB3808401.1"/>
    </source>
</evidence>